<dbReference type="InterPro" id="IPR038063">
    <property type="entry name" value="Transpep_catalytic_dom"/>
</dbReference>
<dbReference type="GO" id="GO:0071972">
    <property type="term" value="F:peptidoglycan L,D-transpeptidase activity"/>
    <property type="evidence" value="ECO:0007669"/>
    <property type="project" value="TreeGrafter"/>
</dbReference>
<dbReference type="InterPro" id="IPR050979">
    <property type="entry name" value="LD-transpeptidase"/>
</dbReference>
<dbReference type="PROSITE" id="PS52029">
    <property type="entry name" value="LD_TPASE"/>
    <property type="match status" value="1"/>
</dbReference>
<dbReference type="Proteomes" id="UP000272400">
    <property type="component" value="Unassembled WGS sequence"/>
</dbReference>
<dbReference type="SUPFAM" id="SSF47090">
    <property type="entry name" value="PGBD-like"/>
    <property type="match status" value="1"/>
</dbReference>
<evidence type="ECO:0000256" key="1">
    <source>
        <dbReference type="ARBA" id="ARBA00004752"/>
    </source>
</evidence>
<dbReference type="Pfam" id="PF01471">
    <property type="entry name" value="PG_binding_1"/>
    <property type="match status" value="1"/>
</dbReference>
<evidence type="ECO:0000256" key="5">
    <source>
        <dbReference type="ARBA" id="ARBA00023316"/>
    </source>
</evidence>
<sequence>MIMRLGIAAVGSVTVLLTLVPGGSAAAETGFHDAGRDVRVLQRRLKELGYAPGRVNGRYGKETRSAVWAFQKVNGIKPSARIGAKTRRALWHPRRIRPLVPAHGRRVEIRLRPQILVVWEGRRPVLISHVSTGANRSYCDHGVCGFARTPTGDFRVTRRVKGWHTGRLGAMYYPAYFVGGIAMHGSTEVPARHASHGCIRIPLHNAKRIYKMAPVGTPVYVRKR</sequence>
<dbReference type="OrthoDB" id="9810670at2"/>
<evidence type="ECO:0000256" key="3">
    <source>
        <dbReference type="ARBA" id="ARBA00022960"/>
    </source>
</evidence>
<dbReference type="InterPro" id="IPR002477">
    <property type="entry name" value="Peptidoglycan-bd-like"/>
</dbReference>
<dbReference type="PANTHER" id="PTHR30582">
    <property type="entry name" value="L,D-TRANSPEPTIDASE"/>
    <property type="match status" value="1"/>
</dbReference>
<dbReference type="InterPro" id="IPR005490">
    <property type="entry name" value="LD_TPept_cat_dom"/>
</dbReference>
<evidence type="ECO:0000313" key="10">
    <source>
        <dbReference type="Proteomes" id="UP000272400"/>
    </source>
</evidence>
<evidence type="ECO:0000256" key="6">
    <source>
        <dbReference type="PROSITE-ProRule" id="PRU01373"/>
    </source>
</evidence>
<name>A0A3N1DCR4_9ACTN</name>
<organism evidence="9 10">
    <name type="scientific">Actinocorallia herbida</name>
    <dbReference type="NCBI Taxonomy" id="58109"/>
    <lineage>
        <taxon>Bacteria</taxon>
        <taxon>Bacillati</taxon>
        <taxon>Actinomycetota</taxon>
        <taxon>Actinomycetes</taxon>
        <taxon>Streptosporangiales</taxon>
        <taxon>Thermomonosporaceae</taxon>
        <taxon>Actinocorallia</taxon>
    </lineage>
</organism>
<dbReference type="AlphaFoldDB" id="A0A3N1DCR4"/>
<feature type="domain" description="L,D-TPase catalytic" evidence="8">
    <location>
        <begin position="105"/>
        <end position="222"/>
    </location>
</feature>
<dbReference type="GO" id="GO:0005576">
    <property type="term" value="C:extracellular region"/>
    <property type="evidence" value="ECO:0007669"/>
    <property type="project" value="TreeGrafter"/>
</dbReference>
<comment type="caution">
    <text evidence="9">The sequence shown here is derived from an EMBL/GenBank/DDBJ whole genome shotgun (WGS) entry which is preliminary data.</text>
</comment>
<dbReference type="InterPro" id="IPR036366">
    <property type="entry name" value="PGBDSf"/>
</dbReference>
<feature type="active site" description="Proton donor/acceptor" evidence="6">
    <location>
        <position position="184"/>
    </location>
</feature>
<feature type="signal peptide" evidence="7">
    <location>
        <begin position="1"/>
        <end position="26"/>
    </location>
</feature>
<feature type="active site" description="Nucleophile" evidence="6">
    <location>
        <position position="198"/>
    </location>
</feature>
<proteinExistence type="predicted"/>
<evidence type="ECO:0000256" key="2">
    <source>
        <dbReference type="ARBA" id="ARBA00022679"/>
    </source>
</evidence>
<keyword evidence="2" id="KW-0808">Transferase</keyword>
<comment type="pathway">
    <text evidence="1 6">Cell wall biogenesis; peptidoglycan biosynthesis.</text>
</comment>
<dbReference type="GO" id="GO:0018104">
    <property type="term" value="P:peptidoglycan-protein cross-linking"/>
    <property type="evidence" value="ECO:0007669"/>
    <property type="project" value="TreeGrafter"/>
</dbReference>
<keyword evidence="4 6" id="KW-0573">Peptidoglycan synthesis</keyword>
<protein>
    <submittedName>
        <fullName evidence="9">Putative peptidoglycan binding protein</fullName>
    </submittedName>
</protein>
<dbReference type="GO" id="GO:0071555">
    <property type="term" value="P:cell wall organization"/>
    <property type="evidence" value="ECO:0007669"/>
    <property type="project" value="UniProtKB-UniRule"/>
</dbReference>
<dbReference type="GO" id="GO:0016740">
    <property type="term" value="F:transferase activity"/>
    <property type="evidence" value="ECO:0007669"/>
    <property type="project" value="UniProtKB-KW"/>
</dbReference>
<keyword evidence="10" id="KW-1185">Reference proteome</keyword>
<dbReference type="Gene3D" id="2.40.440.10">
    <property type="entry name" value="L,D-transpeptidase catalytic domain-like"/>
    <property type="match status" value="1"/>
</dbReference>
<evidence type="ECO:0000256" key="4">
    <source>
        <dbReference type="ARBA" id="ARBA00022984"/>
    </source>
</evidence>
<dbReference type="UniPathway" id="UPA00219"/>
<evidence type="ECO:0000256" key="7">
    <source>
        <dbReference type="SAM" id="SignalP"/>
    </source>
</evidence>
<dbReference type="GO" id="GO:0008360">
    <property type="term" value="P:regulation of cell shape"/>
    <property type="evidence" value="ECO:0007669"/>
    <property type="project" value="UniProtKB-UniRule"/>
</dbReference>
<dbReference type="Pfam" id="PF03734">
    <property type="entry name" value="YkuD"/>
    <property type="match status" value="1"/>
</dbReference>
<dbReference type="Gene3D" id="1.10.101.10">
    <property type="entry name" value="PGBD-like superfamily/PGBD"/>
    <property type="match status" value="1"/>
</dbReference>
<feature type="chain" id="PRO_5018167007" evidence="7">
    <location>
        <begin position="27"/>
        <end position="224"/>
    </location>
</feature>
<evidence type="ECO:0000259" key="8">
    <source>
        <dbReference type="PROSITE" id="PS52029"/>
    </source>
</evidence>
<keyword evidence="3 6" id="KW-0133">Cell shape</keyword>
<reference evidence="9 10" key="1">
    <citation type="submission" date="2018-11" db="EMBL/GenBank/DDBJ databases">
        <title>Sequencing the genomes of 1000 actinobacteria strains.</title>
        <authorList>
            <person name="Klenk H.-P."/>
        </authorList>
    </citation>
    <scope>NUCLEOTIDE SEQUENCE [LARGE SCALE GENOMIC DNA]</scope>
    <source>
        <strain evidence="9 10">DSM 44254</strain>
    </source>
</reference>
<dbReference type="CDD" id="cd16913">
    <property type="entry name" value="YkuD_like"/>
    <property type="match status" value="1"/>
</dbReference>
<dbReference type="EMBL" id="RJKE01000001">
    <property type="protein sequence ID" value="ROO91303.1"/>
    <property type="molecule type" value="Genomic_DNA"/>
</dbReference>
<gene>
    <name evidence="9" type="ORF">EDD29_9056</name>
</gene>
<dbReference type="PANTHER" id="PTHR30582:SF2">
    <property type="entry name" value="L,D-TRANSPEPTIDASE YCIB-RELATED"/>
    <property type="match status" value="1"/>
</dbReference>
<keyword evidence="5 6" id="KW-0961">Cell wall biogenesis/degradation</keyword>
<keyword evidence="7" id="KW-0732">Signal</keyword>
<accession>A0A3N1DCR4</accession>
<evidence type="ECO:0000313" key="9">
    <source>
        <dbReference type="EMBL" id="ROO91303.1"/>
    </source>
</evidence>
<dbReference type="InterPro" id="IPR036365">
    <property type="entry name" value="PGBD-like_sf"/>
</dbReference>
<dbReference type="SUPFAM" id="SSF141523">
    <property type="entry name" value="L,D-transpeptidase catalytic domain-like"/>
    <property type="match status" value="1"/>
</dbReference>